<name>A0A3B0Z5V6_9ZZZZ</name>
<reference evidence="2" key="1">
    <citation type="submission" date="2018-06" db="EMBL/GenBank/DDBJ databases">
        <authorList>
            <person name="Zhirakovskaya E."/>
        </authorList>
    </citation>
    <scope>NUCLEOTIDE SEQUENCE</scope>
</reference>
<feature type="compositionally biased region" description="Polar residues" evidence="1">
    <location>
        <begin position="67"/>
        <end position="76"/>
    </location>
</feature>
<organism evidence="2">
    <name type="scientific">hydrothermal vent metagenome</name>
    <dbReference type="NCBI Taxonomy" id="652676"/>
    <lineage>
        <taxon>unclassified sequences</taxon>
        <taxon>metagenomes</taxon>
        <taxon>ecological metagenomes</taxon>
    </lineage>
</organism>
<dbReference type="AlphaFoldDB" id="A0A3B0Z5V6"/>
<sequence length="241" mass="26196">MSKLSRLNCLVSVFTLFALGVTTNGYSGDFSDDKDYQRQQEQADKAFEELEKIDGSLPNKPAPVTPSPETMNPTKDSTPALTPIQTAPLPVSAPVVVKKEPPPPVSNKIHAAKTGSGITFEFDSCVKTESEVACHFNLTSQGGDREILFGSSDNSVVVISDDLGNQYRFYKVKVGNQEQFNPYRFSAPLAADSPTRATFSFGGIPSQAQSIATLEINSAANKTGEWEKFTLEFAVLPFTMR</sequence>
<accession>A0A3B0Z5V6</accession>
<protein>
    <submittedName>
        <fullName evidence="2">Uncharacterized protein</fullName>
    </submittedName>
</protein>
<proteinExistence type="predicted"/>
<gene>
    <name evidence="2" type="ORF">MNBD_GAMMA18-1239</name>
</gene>
<feature type="region of interest" description="Disordered" evidence="1">
    <location>
        <begin position="52"/>
        <end position="76"/>
    </location>
</feature>
<evidence type="ECO:0000256" key="1">
    <source>
        <dbReference type="SAM" id="MobiDB-lite"/>
    </source>
</evidence>
<evidence type="ECO:0000313" key="2">
    <source>
        <dbReference type="EMBL" id="VAW88835.1"/>
    </source>
</evidence>
<dbReference type="EMBL" id="UOFP01000238">
    <property type="protein sequence ID" value="VAW88835.1"/>
    <property type="molecule type" value="Genomic_DNA"/>
</dbReference>